<keyword evidence="1" id="KW-0472">Membrane</keyword>
<organism evidence="2">
    <name type="scientific">Anguilla anguilla</name>
    <name type="common">European freshwater eel</name>
    <name type="synonym">Muraena anguilla</name>
    <dbReference type="NCBI Taxonomy" id="7936"/>
    <lineage>
        <taxon>Eukaryota</taxon>
        <taxon>Metazoa</taxon>
        <taxon>Chordata</taxon>
        <taxon>Craniata</taxon>
        <taxon>Vertebrata</taxon>
        <taxon>Euteleostomi</taxon>
        <taxon>Actinopterygii</taxon>
        <taxon>Neopterygii</taxon>
        <taxon>Teleostei</taxon>
        <taxon>Anguilliformes</taxon>
        <taxon>Anguillidae</taxon>
        <taxon>Anguilla</taxon>
    </lineage>
</organism>
<name>A0A0E9RAU3_ANGAN</name>
<protein>
    <submittedName>
        <fullName evidence="2">Uncharacterized protein</fullName>
    </submittedName>
</protein>
<dbReference type="AlphaFoldDB" id="A0A0E9RAU3"/>
<feature type="transmembrane region" description="Helical" evidence="1">
    <location>
        <begin position="6"/>
        <end position="28"/>
    </location>
</feature>
<sequence length="42" mass="4768">MLYSTYLAIHVATVVSPSLAHINFFLFLHSNVFQVKTLPTVF</sequence>
<evidence type="ECO:0000256" key="1">
    <source>
        <dbReference type="SAM" id="Phobius"/>
    </source>
</evidence>
<reference evidence="2" key="1">
    <citation type="submission" date="2014-11" db="EMBL/GenBank/DDBJ databases">
        <authorList>
            <person name="Amaro Gonzalez C."/>
        </authorList>
    </citation>
    <scope>NUCLEOTIDE SEQUENCE</scope>
</reference>
<dbReference type="EMBL" id="GBXM01082675">
    <property type="protein sequence ID" value="JAH25902.1"/>
    <property type="molecule type" value="Transcribed_RNA"/>
</dbReference>
<evidence type="ECO:0000313" key="2">
    <source>
        <dbReference type="EMBL" id="JAH25902.1"/>
    </source>
</evidence>
<keyword evidence="1" id="KW-1133">Transmembrane helix</keyword>
<accession>A0A0E9RAU3</accession>
<reference evidence="2" key="2">
    <citation type="journal article" date="2015" name="Fish Shellfish Immunol.">
        <title>Early steps in the European eel (Anguilla anguilla)-Vibrio vulnificus interaction in the gills: Role of the RtxA13 toxin.</title>
        <authorList>
            <person name="Callol A."/>
            <person name="Pajuelo D."/>
            <person name="Ebbesson L."/>
            <person name="Teles M."/>
            <person name="MacKenzie S."/>
            <person name="Amaro C."/>
        </authorList>
    </citation>
    <scope>NUCLEOTIDE SEQUENCE</scope>
</reference>
<keyword evidence="1" id="KW-0812">Transmembrane</keyword>
<proteinExistence type="predicted"/>